<dbReference type="RefSeq" id="WP_241729725.1">
    <property type="nucleotide sequence ID" value="NZ_JAALDM010000053.1"/>
</dbReference>
<sequence>MAIRAEPPESQEHEHRILQSGDDQEYVGPPSPGRPAPPYRREASKPENQRKAKEFAEKLRNRKR</sequence>
<reference evidence="2 3" key="1">
    <citation type="submission" date="2024-09" db="EMBL/GenBank/DDBJ databases">
        <authorList>
            <person name="Sun Q."/>
            <person name="Mori K."/>
        </authorList>
    </citation>
    <scope>NUCLEOTIDE SEQUENCE [LARGE SCALE GENOMIC DNA]</scope>
    <source>
        <strain evidence="2 3">CCM 7659</strain>
    </source>
</reference>
<dbReference type="Proteomes" id="UP001589700">
    <property type="component" value="Unassembled WGS sequence"/>
</dbReference>
<feature type="compositionally biased region" description="Pro residues" evidence="1">
    <location>
        <begin position="29"/>
        <end position="38"/>
    </location>
</feature>
<name>A0ABV5JMR6_9ACTN</name>
<evidence type="ECO:0000313" key="2">
    <source>
        <dbReference type="EMBL" id="MFB9259013.1"/>
    </source>
</evidence>
<organism evidence="2 3">
    <name type="scientific">Dietzia aerolata</name>
    <dbReference type="NCBI Taxonomy" id="595984"/>
    <lineage>
        <taxon>Bacteria</taxon>
        <taxon>Bacillati</taxon>
        <taxon>Actinomycetota</taxon>
        <taxon>Actinomycetes</taxon>
        <taxon>Mycobacteriales</taxon>
        <taxon>Dietziaceae</taxon>
        <taxon>Dietzia</taxon>
    </lineage>
</organism>
<comment type="caution">
    <text evidence="2">The sequence shown here is derived from an EMBL/GenBank/DDBJ whole genome shotgun (WGS) entry which is preliminary data.</text>
</comment>
<feature type="compositionally biased region" description="Basic and acidic residues" evidence="1">
    <location>
        <begin position="39"/>
        <end position="64"/>
    </location>
</feature>
<evidence type="ECO:0000313" key="3">
    <source>
        <dbReference type="Proteomes" id="UP001589700"/>
    </source>
</evidence>
<feature type="region of interest" description="Disordered" evidence="1">
    <location>
        <begin position="1"/>
        <end position="64"/>
    </location>
</feature>
<dbReference type="EMBL" id="JBHMDY010000002">
    <property type="protein sequence ID" value="MFB9259013.1"/>
    <property type="molecule type" value="Genomic_DNA"/>
</dbReference>
<feature type="compositionally biased region" description="Basic and acidic residues" evidence="1">
    <location>
        <begin position="1"/>
        <end position="17"/>
    </location>
</feature>
<accession>A0ABV5JMR6</accession>
<proteinExistence type="predicted"/>
<keyword evidence="3" id="KW-1185">Reference proteome</keyword>
<protein>
    <submittedName>
        <fullName evidence="2">Uncharacterized protein</fullName>
    </submittedName>
</protein>
<gene>
    <name evidence="2" type="ORF">ACFFVD_04290</name>
</gene>
<evidence type="ECO:0000256" key="1">
    <source>
        <dbReference type="SAM" id="MobiDB-lite"/>
    </source>
</evidence>